<reference evidence="1 2" key="1">
    <citation type="submission" date="2021-01" db="EMBL/GenBank/DDBJ databases">
        <title>Sequencing the genomes of 1000 actinobacteria strains.</title>
        <authorList>
            <person name="Klenk H.-P."/>
        </authorList>
    </citation>
    <scope>NUCLEOTIDE SEQUENCE [LARGE SCALE GENOMIC DNA]</scope>
    <source>
        <strain evidence="1 2">DSM 13057</strain>
    </source>
</reference>
<keyword evidence="2" id="KW-1185">Reference proteome</keyword>
<evidence type="ECO:0000313" key="2">
    <source>
        <dbReference type="Proteomes" id="UP000776164"/>
    </source>
</evidence>
<gene>
    <name evidence="1" type="ORF">JOE66_002761</name>
</gene>
<dbReference type="RefSeq" id="WP_205110344.1">
    <property type="nucleotide sequence ID" value="NZ_BAAAHT010000010.1"/>
</dbReference>
<organism evidence="1 2">
    <name type="scientific">Subtercola frigoramans</name>
    <dbReference type="NCBI Taxonomy" id="120298"/>
    <lineage>
        <taxon>Bacteria</taxon>
        <taxon>Bacillati</taxon>
        <taxon>Actinomycetota</taxon>
        <taxon>Actinomycetes</taxon>
        <taxon>Micrococcales</taxon>
        <taxon>Microbacteriaceae</taxon>
        <taxon>Subtercola</taxon>
    </lineage>
</organism>
<proteinExistence type="predicted"/>
<dbReference type="Proteomes" id="UP000776164">
    <property type="component" value="Unassembled WGS sequence"/>
</dbReference>
<protein>
    <recommendedName>
        <fullName evidence="3">Lactococcin 972 family bacteriocin</fullName>
    </recommendedName>
</protein>
<accession>A0ABS2L7Q3</accession>
<evidence type="ECO:0000313" key="1">
    <source>
        <dbReference type="EMBL" id="MBM7473127.1"/>
    </source>
</evidence>
<name>A0ABS2L7Q3_9MICO</name>
<comment type="caution">
    <text evidence="1">The sequence shown here is derived from an EMBL/GenBank/DDBJ whole genome shotgun (WGS) entry which is preliminary data.</text>
</comment>
<sequence>MAITAALFGAGSSLSAAASGRSNYYSGSSFYNETHFTNRVATTGGIVGVDGGGLIARFTTQGWGSASGVGFVEATHSRVSNTRQYCMWTLGGYIAGSATLDCEYKN</sequence>
<evidence type="ECO:0008006" key="3">
    <source>
        <dbReference type="Google" id="ProtNLM"/>
    </source>
</evidence>
<dbReference type="EMBL" id="JAFBBU010000001">
    <property type="protein sequence ID" value="MBM7473127.1"/>
    <property type="molecule type" value="Genomic_DNA"/>
</dbReference>